<dbReference type="OrthoDB" id="9775905at2"/>
<evidence type="ECO:0000313" key="4">
    <source>
        <dbReference type="Proteomes" id="UP000282977"/>
    </source>
</evidence>
<dbReference type="GO" id="GO:0016787">
    <property type="term" value="F:hydrolase activity"/>
    <property type="evidence" value="ECO:0007669"/>
    <property type="project" value="UniProtKB-KW"/>
</dbReference>
<dbReference type="InterPro" id="IPR011234">
    <property type="entry name" value="Fumarylacetoacetase-like_C"/>
</dbReference>
<dbReference type="InterPro" id="IPR036663">
    <property type="entry name" value="Fumarylacetoacetase_C_sf"/>
</dbReference>
<evidence type="ECO:0000259" key="2">
    <source>
        <dbReference type="Pfam" id="PF18288"/>
    </source>
</evidence>
<dbReference type="InterPro" id="IPR041072">
    <property type="entry name" value="FAA_hydro_N"/>
</dbReference>
<name>A0A437J3R2_9SPHN</name>
<gene>
    <name evidence="3" type="ORF">ENE74_16345</name>
</gene>
<sequence>MKLATVDDGTPDGALAVISADGSRYLATNVPTLQAAIEGWHKAEPTLTGLAARLDAGEGESTHSLVFAAPLPRAWQWLDGSAYRSHGALMETLFGTEPPPPGRPLMYQGLSHQFLSATSDVPLPREEDGIDFEGEFGIITDFVPMGVTPEQALGHIKLLVQINDWSLRALAPVEMKTGFGWIHAKPACSLAPFAVTPDELGDAWRDGRVHLPLTVDWNGVRFGNAEGGPMEFGFHELVAHAASTRSLCAGTIIGSGTVSNSNFREIGSACIAERRGIEMLDEGKARTGFMRFGDRVRMECRLRDGRVLFGAIDQKVVKA</sequence>
<dbReference type="Pfam" id="PF01557">
    <property type="entry name" value="FAA_hydrolase"/>
    <property type="match status" value="1"/>
</dbReference>
<evidence type="ECO:0000259" key="1">
    <source>
        <dbReference type="Pfam" id="PF01557"/>
    </source>
</evidence>
<proteinExistence type="predicted"/>
<accession>A0A437J3R2</accession>
<keyword evidence="4" id="KW-1185">Reference proteome</keyword>
<protein>
    <submittedName>
        <fullName evidence="3">Fumarylacetoacetate hydrolase</fullName>
    </submittedName>
</protein>
<dbReference type="EMBL" id="RZUL01000010">
    <property type="protein sequence ID" value="RVT39142.1"/>
    <property type="molecule type" value="Genomic_DNA"/>
</dbReference>
<dbReference type="AlphaFoldDB" id="A0A437J3R2"/>
<reference evidence="3 4" key="1">
    <citation type="submission" date="2019-01" db="EMBL/GenBank/DDBJ databases">
        <authorList>
            <person name="Chen W.-M."/>
        </authorList>
    </citation>
    <scope>NUCLEOTIDE SEQUENCE [LARGE SCALE GENOMIC DNA]</scope>
    <source>
        <strain evidence="3 4">TLA-22</strain>
    </source>
</reference>
<dbReference type="PANTHER" id="PTHR43211">
    <property type="entry name" value="FUMARYLACETOACETATE HYDROLASE"/>
    <property type="match status" value="1"/>
</dbReference>
<dbReference type="PANTHER" id="PTHR43211:SF1">
    <property type="entry name" value="BLL6422 PROTEIN"/>
    <property type="match status" value="1"/>
</dbReference>
<organism evidence="3 4">
    <name type="scientific">Sphingobium algorifonticola</name>
    <dbReference type="NCBI Taxonomy" id="2008318"/>
    <lineage>
        <taxon>Bacteria</taxon>
        <taxon>Pseudomonadati</taxon>
        <taxon>Pseudomonadota</taxon>
        <taxon>Alphaproteobacteria</taxon>
        <taxon>Sphingomonadales</taxon>
        <taxon>Sphingomonadaceae</taxon>
        <taxon>Sphingobium</taxon>
    </lineage>
</organism>
<dbReference type="Proteomes" id="UP000282977">
    <property type="component" value="Unassembled WGS sequence"/>
</dbReference>
<feature type="domain" description="Fumarylacetoacetase N-terminal" evidence="2">
    <location>
        <begin position="1"/>
        <end position="73"/>
    </location>
</feature>
<feature type="domain" description="Fumarylacetoacetase-like C-terminal" evidence="1">
    <location>
        <begin position="78"/>
        <end position="304"/>
    </location>
</feature>
<dbReference type="SUPFAM" id="SSF56529">
    <property type="entry name" value="FAH"/>
    <property type="match status" value="1"/>
</dbReference>
<dbReference type="Pfam" id="PF18288">
    <property type="entry name" value="FAA_hydro_N_2"/>
    <property type="match status" value="1"/>
</dbReference>
<evidence type="ECO:0000313" key="3">
    <source>
        <dbReference type="EMBL" id="RVT39142.1"/>
    </source>
</evidence>
<dbReference type="Gene3D" id="3.90.850.10">
    <property type="entry name" value="Fumarylacetoacetase-like, C-terminal domain"/>
    <property type="match status" value="1"/>
</dbReference>
<dbReference type="RefSeq" id="WP_127691944.1">
    <property type="nucleotide sequence ID" value="NZ_RZUL01000010.1"/>
</dbReference>
<keyword evidence="3" id="KW-0378">Hydrolase</keyword>
<comment type="caution">
    <text evidence="3">The sequence shown here is derived from an EMBL/GenBank/DDBJ whole genome shotgun (WGS) entry which is preliminary data.</text>
</comment>